<dbReference type="InterPro" id="IPR032675">
    <property type="entry name" value="LRR_dom_sf"/>
</dbReference>
<dbReference type="SUPFAM" id="SSF52058">
    <property type="entry name" value="L domain-like"/>
    <property type="match status" value="1"/>
</dbReference>
<dbReference type="OrthoDB" id="1110447at2759"/>
<dbReference type="PANTHER" id="PTHR31589:SF2">
    <property type="entry name" value="ASLB (DUF239)-RELATED"/>
    <property type="match status" value="1"/>
</dbReference>
<sequence>MEKQVALRMLLTVTILCFFSFFYSGVHGTASLEIDMKLKALNKPALKTIKSEDGDIIDCVDIYKQPAFDHPALRNHKIQMKPSVELGSKETNIPSDSSPKPVTSKIWTKSGQCPVGKIPIRRANIVINLELPDMGLSSPIPVSLQYGGSLQKLDLSSNQLSGNIPPQLCTWLLFLVSLDMSNK</sequence>
<accession>A0A9W3BUD0</accession>
<dbReference type="RefSeq" id="XP_056842965.1">
    <property type="nucleotide sequence ID" value="XM_056986985.1"/>
</dbReference>
<name>A0A9W3BUD0_RAPSA</name>
<dbReference type="Gene3D" id="3.80.10.10">
    <property type="entry name" value="Ribonuclease Inhibitor"/>
    <property type="match status" value="1"/>
</dbReference>
<evidence type="ECO:0000259" key="1">
    <source>
        <dbReference type="Pfam" id="PF14365"/>
    </source>
</evidence>
<feature type="domain" description="Neprosin activation peptide" evidence="1">
    <location>
        <begin position="48"/>
        <end position="123"/>
    </location>
</feature>
<proteinExistence type="predicted"/>
<dbReference type="KEGG" id="rsz:130495576"/>
<dbReference type="AlphaFoldDB" id="A0A9W3BUD0"/>
<dbReference type="GeneID" id="130495576"/>
<reference evidence="3" key="2">
    <citation type="submission" date="2025-08" db="UniProtKB">
        <authorList>
            <consortium name="RefSeq"/>
        </authorList>
    </citation>
    <scope>IDENTIFICATION</scope>
    <source>
        <tissue evidence="3">Leaf</tissue>
    </source>
</reference>
<gene>
    <name evidence="3" type="primary">LOC130495576</name>
</gene>
<keyword evidence="2" id="KW-1185">Reference proteome</keyword>
<organism evidence="2 3">
    <name type="scientific">Raphanus sativus</name>
    <name type="common">Radish</name>
    <name type="synonym">Raphanus raphanistrum var. sativus</name>
    <dbReference type="NCBI Taxonomy" id="3726"/>
    <lineage>
        <taxon>Eukaryota</taxon>
        <taxon>Viridiplantae</taxon>
        <taxon>Streptophyta</taxon>
        <taxon>Embryophyta</taxon>
        <taxon>Tracheophyta</taxon>
        <taxon>Spermatophyta</taxon>
        <taxon>Magnoliopsida</taxon>
        <taxon>eudicotyledons</taxon>
        <taxon>Gunneridae</taxon>
        <taxon>Pentapetalae</taxon>
        <taxon>rosids</taxon>
        <taxon>malvids</taxon>
        <taxon>Brassicales</taxon>
        <taxon>Brassicaceae</taxon>
        <taxon>Brassiceae</taxon>
        <taxon>Raphanus</taxon>
    </lineage>
</organism>
<dbReference type="PANTHER" id="PTHR31589">
    <property type="entry name" value="PROTEIN, PUTATIVE (DUF239)-RELATED-RELATED"/>
    <property type="match status" value="1"/>
</dbReference>
<evidence type="ECO:0000313" key="3">
    <source>
        <dbReference type="RefSeq" id="XP_056842965.1"/>
    </source>
</evidence>
<dbReference type="InterPro" id="IPR025521">
    <property type="entry name" value="Neprosin_propep"/>
</dbReference>
<evidence type="ECO:0000313" key="2">
    <source>
        <dbReference type="Proteomes" id="UP000504610"/>
    </source>
</evidence>
<dbReference type="InterPro" id="IPR053168">
    <property type="entry name" value="Glutamic_endopeptidase"/>
</dbReference>
<dbReference type="Pfam" id="PF14365">
    <property type="entry name" value="Neprosin_AP"/>
    <property type="match status" value="1"/>
</dbReference>
<reference evidence="2" key="1">
    <citation type="journal article" date="2019" name="Database">
        <title>The radish genome database (RadishGD): an integrated information resource for radish genomics.</title>
        <authorList>
            <person name="Yu H.J."/>
            <person name="Baek S."/>
            <person name="Lee Y.J."/>
            <person name="Cho A."/>
            <person name="Mun J.H."/>
        </authorList>
    </citation>
    <scope>NUCLEOTIDE SEQUENCE [LARGE SCALE GENOMIC DNA]</scope>
    <source>
        <strain evidence="2">cv. WK10039</strain>
    </source>
</reference>
<protein>
    <submittedName>
        <fullName evidence="3">Uncharacterized protein LOC130495576</fullName>
    </submittedName>
</protein>
<dbReference type="Proteomes" id="UP000504610">
    <property type="component" value="Chromosome 6"/>
</dbReference>